<proteinExistence type="predicted"/>
<comment type="caution">
    <text evidence="1">The sequence shown here is derived from an EMBL/GenBank/DDBJ whole genome shotgun (WGS) entry which is preliminary data.</text>
</comment>
<organism evidence="1 2">
    <name type="scientific">Candidatus Roizmanbacteria bacterium RIFCSPHIGHO2_01_FULL_39_24</name>
    <dbReference type="NCBI Taxonomy" id="1802032"/>
    <lineage>
        <taxon>Bacteria</taxon>
        <taxon>Candidatus Roizmaniibacteriota</taxon>
    </lineage>
</organism>
<protein>
    <submittedName>
        <fullName evidence="1">Uncharacterized protein</fullName>
    </submittedName>
</protein>
<name>A0A1F7GLJ6_9BACT</name>
<accession>A0A1F7GLJ6</accession>
<gene>
    <name evidence="1" type="ORF">A2799_01325</name>
</gene>
<dbReference type="EMBL" id="MFZH01000007">
    <property type="protein sequence ID" value="OGK19654.1"/>
    <property type="molecule type" value="Genomic_DNA"/>
</dbReference>
<evidence type="ECO:0000313" key="2">
    <source>
        <dbReference type="Proteomes" id="UP000176850"/>
    </source>
</evidence>
<reference evidence="1 2" key="1">
    <citation type="journal article" date="2016" name="Nat. Commun.">
        <title>Thousands of microbial genomes shed light on interconnected biogeochemical processes in an aquifer system.</title>
        <authorList>
            <person name="Anantharaman K."/>
            <person name="Brown C.T."/>
            <person name="Hug L.A."/>
            <person name="Sharon I."/>
            <person name="Castelle C.J."/>
            <person name="Probst A.J."/>
            <person name="Thomas B.C."/>
            <person name="Singh A."/>
            <person name="Wilkins M.J."/>
            <person name="Karaoz U."/>
            <person name="Brodie E.L."/>
            <person name="Williams K.H."/>
            <person name="Hubbard S.S."/>
            <person name="Banfield J.F."/>
        </authorList>
    </citation>
    <scope>NUCLEOTIDE SEQUENCE [LARGE SCALE GENOMIC DNA]</scope>
</reference>
<dbReference type="AlphaFoldDB" id="A0A1F7GLJ6"/>
<evidence type="ECO:0000313" key="1">
    <source>
        <dbReference type="EMBL" id="OGK19654.1"/>
    </source>
</evidence>
<dbReference type="Proteomes" id="UP000176850">
    <property type="component" value="Unassembled WGS sequence"/>
</dbReference>
<sequence>MDPHAEGSQSYTYGELKGLSERDLDMIVAPGLRVGGFNTVSEGEDFCTTIALAVLGDSVADEVYEIYKGNPISLHGQGALDTVLRRRRGIITNRARFSSEVMTPIEFELLPEDRDRIPNQNGVVGPVVNLRVSGVLSTYREELDRLGVGQANRTLTLNDEIIFYTRLRKNGRAPEPKPYIYVSTRSLDKDDSKAVALRNQESSERWRCVIVRGLRHPFRAGAVGLGKKS</sequence>